<feature type="transmembrane region" description="Helical" evidence="2">
    <location>
        <begin position="386"/>
        <end position="407"/>
    </location>
</feature>
<feature type="region of interest" description="Disordered" evidence="1">
    <location>
        <begin position="86"/>
        <end position="107"/>
    </location>
</feature>
<evidence type="ECO:0000313" key="3">
    <source>
        <dbReference type="EMBL" id="GMI43443.1"/>
    </source>
</evidence>
<comment type="caution">
    <text evidence="3">The sequence shown here is derived from an EMBL/GenBank/DDBJ whole genome shotgun (WGS) entry which is preliminary data.</text>
</comment>
<accession>A0A9W7LBC7</accession>
<keyword evidence="2" id="KW-0812">Transmembrane</keyword>
<feature type="region of interest" description="Disordered" evidence="1">
    <location>
        <begin position="1"/>
        <end position="54"/>
    </location>
</feature>
<organism evidence="3 4">
    <name type="scientific">Triparma columacea</name>
    <dbReference type="NCBI Taxonomy" id="722753"/>
    <lineage>
        <taxon>Eukaryota</taxon>
        <taxon>Sar</taxon>
        <taxon>Stramenopiles</taxon>
        <taxon>Ochrophyta</taxon>
        <taxon>Bolidophyceae</taxon>
        <taxon>Parmales</taxon>
        <taxon>Triparmaceae</taxon>
        <taxon>Triparma</taxon>
    </lineage>
</organism>
<dbReference type="AlphaFoldDB" id="A0A9W7LBC7"/>
<feature type="compositionally biased region" description="Basic and acidic residues" evidence="1">
    <location>
        <begin position="12"/>
        <end position="31"/>
    </location>
</feature>
<reference evidence="4" key="1">
    <citation type="journal article" date="2023" name="Commun. Biol.">
        <title>Genome analysis of Parmales, the sister group of diatoms, reveals the evolutionary specialization of diatoms from phago-mixotrophs to photoautotrophs.</title>
        <authorList>
            <person name="Ban H."/>
            <person name="Sato S."/>
            <person name="Yoshikawa S."/>
            <person name="Yamada K."/>
            <person name="Nakamura Y."/>
            <person name="Ichinomiya M."/>
            <person name="Sato N."/>
            <person name="Blanc-Mathieu R."/>
            <person name="Endo H."/>
            <person name="Kuwata A."/>
            <person name="Ogata H."/>
        </authorList>
    </citation>
    <scope>NUCLEOTIDE SEQUENCE [LARGE SCALE GENOMIC DNA]</scope>
</reference>
<dbReference type="Proteomes" id="UP001165065">
    <property type="component" value="Unassembled WGS sequence"/>
</dbReference>
<feature type="transmembrane region" description="Helical" evidence="2">
    <location>
        <begin position="140"/>
        <end position="160"/>
    </location>
</feature>
<dbReference type="EMBL" id="BRYA01001453">
    <property type="protein sequence ID" value="GMI43443.1"/>
    <property type="molecule type" value="Genomic_DNA"/>
</dbReference>
<evidence type="ECO:0000256" key="1">
    <source>
        <dbReference type="SAM" id="MobiDB-lite"/>
    </source>
</evidence>
<name>A0A9W7LBC7_9STRA</name>
<protein>
    <submittedName>
        <fullName evidence="3">Uncharacterized protein</fullName>
    </submittedName>
</protein>
<evidence type="ECO:0000313" key="4">
    <source>
        <dbReference type="Proteomes" id="UP001165065"/>
    </source>
</evidence>
<proteinExistence type="predicted"/>
<feature type="compositionally biased region" description="Polar residues" evidence="1">
    <location>
        <begin position="39"/>
        <end position="54"/>
    </location>
</feature>
<gene>
    <name evidence="3" type="ORF">TrCOL_g4284</name>
</gene>
<keyword evidence="4" id="KW-1185">Reference proteome</keyword>
<feature type="transmembrane region" description="Helical" evidence="2">
    <location>
        <begin position="339"/>
        <end position="365"/>
    </location>
</feature>
<feature type="transmembrane region" description="Helical" evidence="2">
    <location>
        <begin position="202"/>
        <end position="222"/>
    </location>
</feature>
<feature type="transmembrane region" description="Helical" evidence="2">
    <location>
        <begin position="234"/>
        <end position="258"/>
    </location>
</feature>
<dbReference type="OrthoDB" id="202804at2759"/>
<keyword evidence="2" id="KW-1133">Transmembrane helix</keyword>
<evidence type="ECO:0000256" key="2">
    <source>
        <dbReference type="SAM" id="Phobius"/>
    </source>
</evidence>
<sequence length="484" mass="52411">MFSGFASSVRGLNDKPKSDTLEDVESGEKLFNEPLLARTSCTSSPAESTESRPTMEQMLAGVASNLTIGTSSAPGNEHLVMVIDHSKSSRSADTTPSPPSSPSSPSAVKFRSFIEDFWNGSGRNSEVSSVTMTEDLRLSAAFRCSLFLITLSSPICLIYNCSHTDNSKYFALGQILHPICQSAMFILFMGNLKDRTYNIWTAAYLVLYSVAYNVAGYVGMAHTNPVLAEKSDPVLLGCFFLGQLVLSHLPIDFFMIIVRAKISNFSPTRLRDYLDQSVFLQGFLSFPPLIYLSVPAADCVFLEVPEGYDDIPIPDDCTSLDGKAGVMCDTTYYQCGAHLYSQFSICLLLSAFLGVRLFVAPLASASGLPSLGEIRVFDKLPIKIKFQIFLFSLVCTCNIMPGVAIALDYSYSVAAASRAGDRGGPFLGSIIENLLHGIVGTYPMNHMVAHMSAETHGGEGGHCKGGTAGEIIETGLEVYLEKKH</sequence>
<keyword evidence="2" id="KW-0472">Membrane</keyword>
<feature type="transmembrane region" description="Helical" evidence="2">
    <location>
        <begin position="172"/>
        <end position="190"/>
    </location>
</feature>